<keyword evidence="3" id="KW-0812">Transmembrane</keyword>
<dbReference type="PANTHER" id="PTHR30026">
    <property type="entry name" value="OUTER MEMBRANE PROTEIN TOLC"/>
    <property type="match status" value="1"/>
</dbReference>
<dbReference type="GO" id="GO:0009279">
    <property type="term" value="C:cell outer membrane"/>
    <property type="evidence" value="ECO:0007669"/>
    <property type="project" value="UniProtKB-SubCell"/>
</dbReference>
<keyword evidence="2" id="KW-1134">Transmembrane beta strand</keyword>
<dbReference type="AlphaFoldDB" id="A0A1J5REQ2"/>
<evidence type="ECO:0000256" key="2">
    <source>
        <dbReference type="ARBA" id="ARBA00022452"/>
    </source>
</evidence>
<proteinExistence type="predicted"/>
<dbReference type="GO" id="GO:0015562">
    <property type="term" value="F:efflux transmembrane transporter activity"/>
    <property type="evidence" value="ECO:0007669"/>
    <property type="project" value="InterPro"/>
</dbReference>
<keyword evidence="4" id="KW-0472">Membrane</keyword>
<evidence type="ECO:0000256" key="3">
    <source>
        <dbReference type="ARBA" id="ARBA00022692"/>
    </source>
</evidence>
<dbReference type="GO" id="GO:0015288">
    <property type="term" value="F:porin activity"/>
    <property type="evidence" value="ECO:0007669"/>
    <property type="project" value="TreeGrafter"/>
</dbReference>
<dbReference type="Gene3D" id="1.20.1600.10">
    <property type="entry name" value="Outer membrane efflux proteins (OEP)"/>
    <property type="match status" value="1"/>
</dbReference>
<protein>
    <submittedName>
        <fullName evidence="6">Outer membrane efflux protein</fullName>
    </submittedName>
</protein>
<keyword evidence="5" id="KW-0998">Cell outer membrane</keyword>
<reference evidence="6" key="1">
    <citation type="submission" date="2016-10" db="EMBL/GenBank/DDBJ databases">
        <title>Sequence of Gallionella enrichment culture.</title>
        <authorList>
            <person name="Poehlein A."/>
            <person name="Muehling M."/>
            <person name="Daniel R."/>
        </authorList>
    </citation>
    <scope>NUCLEOTIDE SEQUENCE</scope>
</reference>
<gene>
    <name evidence="6" type="ORF">GALL_237590</name>
</gene>
<organism evidence="6">
    <name type="scientific">mine drainage metagenome</name>
    <dbReference type="NCBI Taxonomy" id="410659"/>
    <lineage>
        <taxon>unclassified sequences</taxon>
        <taxon>metagenomes</taxon>
        <taxon>ecological metagenomes</taxon>
    </lineage>
</organism>
<dbReference type="PANTHER" id="PTHR30026:SF20">
    <property type="entry name" value="OUTER MEMBRANE PROTEIN TOLC"/>
    <property type="match status" value="1"/>
</dbReference>
<comment type="subcellular location">
    <subcellularLocation>
        <location evidence="1">Cell outer membrane</location>
    </subcellularLocation>
</comment>
<comment type="caution">
    <text evidence="6">The sequence shown here is derived from an EMBL/GenBank/DDBJ whole genome shotgun (WGS) entry which is preliminary data.</text>
</comment>
<accession>A0A1J5REQ2</accession>
<dbReference type="GO" id="GO:1990281">
    <property type="term" value="C:efflux pump complex"/>
    <property type="evidence" value="ECO:0007669"/>
    <property type="project" value="TreeGrafter"/>
</dbReference>
<evidence type="ECO:0000256" key="1">
    <source>
        <dbReference type="ARBA" id="ARBA00004442"/>
    </source>
</evidence>
<dbReference type="SUPFAM" id="SSF56954">
    <property type="entry name" value="Outer membrane efflux proteins (OEP)"/>
    <property type="match status" value="1"/>
</dbReference>
<evidence type="ECO:0000256" key="5">
    <source>
        <dbReference type="ARBA" id="ARBA00023237"/>
    </source>
</evidence>
<dbReference type="EMBL" id="MLJW01000190">
    <property type="protein sequence ID" value="OIQ94233.1"/>
    <property type="molecule type" value="Genomic_DNA"/>
</dbReference>
<name>A0A1J5REQ2_9ZZZZ</name>
<evidence type="ECO:0000256" key="4">
    <source>
        <dbReference type="ARBA" id="ARBA00023136"/>
    </source>
</evidence>
<dbReference type="InterPro" id="IPR051906">
    <property type="entry name" value="TolC-like"/>
</dbReference>
<sequence length="470" mass="49316">MDFTSRPFALRALVAALALLFTTSLPALAGGAPQPGSGPAKPSAQAPQSAIAQDMLPQLSALPRPTLPPFAQLDRLLADTPLLHEAQAMQQAALQNGQVLRSGTQEFTGQAQVQQRRIDAPPDNGNYAEWQVLINRQIRLPSQAQADNRMADALTTSANAGLIGARQQLLTDVLAAWFAAQRAQAEAALAQQNLGLMQGQVQALQRRKALGDASVLELEQMQAEEARAQSALLLAQGLASSSRAALEARYPALAGDTTLGGQAGNTAQLALPDLSGGALRALVEQNSATLARDRAVLQQAQAKAGQATAARTPQPTVGAYVGSDRGGRERIIGLQFAIPFGGPARVSTERAALAEVDAAQWRLRDAQALTLAEFQRLWATAQSQAAGAKAMDQAAQVQTQASARMLRAYQLGEAGISDWLLARRSALDAVRQALQSRFDAAQSAALLKLQAGLLFDASSSAAVMPAANPD</sequence>
<evidence type="ECO:0000313" key="6">
    <source>
        <dbReference type="EMBL" id="OIQ94233.1"/>
    </source>
</evidence>